<dbReference type="Proteomes" id="UP000199435">
    <property type="component" value="Unassembled WGS sequence"/>
</dbReference>
<evidence type="ECO:0000313" key="2">
    <source>
        <dbReference type="Proteomes" id="UP000199435"/>
    </source>
</evidence>
<name>A0A1C3VTA8_9HYPH</name>
<gene>
    <name evidence="1" type="ORF">GA0061102_101759</name>
</gene>
<dbReference type="STRING" id="411945.GA0061102_101759"/>
<keyword evidence="2" id="KW-1185">Reference proteome</keyword>
<evidence type="ECO:0000313" key="1">
    <source>
        <dbReference type="EMBL" id="SCB30794.1"/>
    </source>
</evidence>
<reference evidence="2" key="1">
    <citation type="submission" date="2016-08" db="EMBL/GenBank/DDBJ databases">
        <authorList>
            <person name="Varghese N."/>
            <person name="Submissions Spin"/>
        </authorList>
    </citation>
    <scope>NUCLEOTIDE SEQUENCE [LARGE SCALE GENOMIC DNA]</scope>
    <source>
        <strain evidence="2">HAMBI 2971</strain>
    </source>
</reference>
<organism evidence="1 2">
    <name type="scientific">Rhizobium miluonense</name>
    <dbReference type="NCBI Taxonomy" id="411945"/>
    <lineage>
        <taxon>Bacteria</taxon>
        <taxon>Pseudomonadati</taxon>
        <taxon>Pseudomonadota</taxon>
        <taxon>Alphaproteobacteria</taxon>
        <taxon>Hyphomicrobiales</taxon>
        <taxon>Rhizobiaceae</taxon>
        <taxon>Rhizobium/Agrobacterium group</taxon>
        <taxon>Rhizobium</taxon>
    </lineage>
</organism>
<dbReference type="AlphaFoldDB" id="A0A1C3VTA8"/>
<proteinExistence type="predicted"/>
<sequence length="59" mass="6526">MEYDSSMKDAAISLSRGNPSVVKHLILLQRRATSCARSPDAIMLLPYVTCRDAGSIDWN</sequence>
<protein>
    <submittedName>
        <fullName evidence="1">Uncharacterized protein</fullName>
    </submittedName>
</protein>
<accession>A0A1C3VTA8</accession>
<dbReference type="EMBL" id="FMAH01000017">
    <property type="protein sequence ID" value="SCB30794.1"/>
    <property type="molecule type" value="Genomic_DNA"/>
</dbReference>